<dbReference type="InterPro" id="IPR003593">
    <property type="entry name" value="AAA+_ATPase"/>
</dbReference>
<dbReference type="SMART" id="SM00382">
    <property type="entry name" value="AAA"/>
    <property type="match status" value="1"/>
</dbReference>
<evidence type="ECO:0000256" key="3">
    <source>
        <dbReference type="ARBA" id="ARBA00022741"/>
    </source>
</evidence>
<sequence>MKIYLRILAYAKPIRKLVPFYFLSIILAIVFGLINFSLLIPLLEVLFSQTDASQTLDTLKKPDFYFSFIYLKDLFRYYFINVIATQGKVKALYFVCIVILMSVLLANIFRYLAEIIVAEVRTKIVYNLRIQLFANTSQLHLGYFTNKRKGDIIARLTSDIQEVEHAIIDTLRVFFKEPATIIGFFTVMYYISSRFTLFSLIFLPIAGFVIAQIVNKLRKSASQTQVSLASLVHILQETLSGMRIIKAFAARPYILKKFKQENEQYAYANLSMELKKSLAPPMSEFLGVSIVALILAYGGKQVLNHQTELAASTFITYIIIFSQALIPIKSISKSLSNIQRGLVAGKRIFELMDTPSNIINKPDGIQVKSFEKSICFKNVSFSYETKPVIKNFNLTLQKGTTIALVGPSGGGKSTIADLLARLYDVTEGDIEIDGISVKEYDIYALRKLMGIVTQESMLLHDTVYNNIAFGRPEATEEAIIAAAKIANAHDFIMELPQGYQTVIGERGNKLSGGQAQRLSIARAVLGNPPILILDEATSALDSASERQVQEALNEFMQNKTAIIIAHRLSTIRHAHEIIVIEEGQIVERGTHEELMQKEGIYKTLSQMQDTQ</sequence>
<name>B3ERC4_AMOA5</name>
<dbReference type="KEGG" id="aas:Aasi_0351"/>
<evidence type="ECO:0000313" key="11">
    <source>
        <dbReference type="Proteomes" id="UP000001227"/>
    </source>
</evidence>
<dbReference type="PANTHER" id="PTHR43394:SF1">
    <property type="entry name" value="ATP-BINDING CASSETTE SUB-FAMILY B MEMBER 10, MITOCHONDRIAL"/>
    <property type="match status" value="1"/>
</dbReference>
<evidence type="ECO:0000259" key="9">
    <source>
        <dbReference type="PROSITE" id="PS50929"/>
    </source>
</evidence>
<keyword evidence="6 7" id="KW-0472">Membrane</keyword>
<keyword evidence="11" id="KW-1185">Reference proteome</keyword>
<dbReference type="PROSITE" id="PS00211">
    <property type="entry name" value="ABC_TRANSPORTER_1"/>
    <property type="match status" value="1"/>
</dbReference>
<evidence type="ECO:0000259" key="8">
    <source>
        <dbReference type="PROSITE" id="PS50893"/>
    </source>
</evidence>
<dbReference type="InterPro" id="IPR039421">
    <property type="entry name" value="Type_1_exporter"/>
</dbReference>
<dbReference type="CDD" id="cd18552">
    <property type="entry name" value="ABC_6TM_MsbA_like"/>
    <property type="match status" value="1"/>
</dbReference>
<evidence type="ECO:0000256" key="7">
    <source>
        <dbReference type="SAM" id="Phobius"/>
    </source>
</evidence>
<protein>
    <recommendedName>
        <fullName evidence="12">ABC transporter related</fullName>
    </recommendedName>
</protein>
<evidence type="ECO:0000256" key="5">
    <source>
        <dbReference type="ARBA" id="ARBA00022989"/>
    </source>
</evidence>
<dbReference type="GO" id="GO:0005886">
    <property type="term" value="C:plasma membrane"/>
    <property type="evidence" value="ECO:0007669"/>
    <property type="project" value="UniProtKB-SubCell"/>
</dbReference>
<evidence type="ECO:0000256" key="6">
    <source>
        <dbReference type="ARBA" id="ARBA00023136"/>
    </source>
</evidence>
<dbReference type="InterPro" id="IPR027417">
    <property type="entry name" value="P-loop_NTPase"/>
</dbReference>
<dbReference type="HOGENOM" id="CLU_000604_84_3_10"/>
<dbReference type="Pfam" id="PF00664">
    <property type="entry name" value="ABC_membrane"/>
    <property type="match status" value="1"/>
</dbReference>
<accession>B3ERC4</accession>
<dbReference type="FunFam" id="3.40.50.300:FF:000218">
    <property type="entry name" value="Multidrug ABC transporter ATP-binding protein"/>
    <property type="match status" value="1"/>
</dbReference>
<dbReference type="PROSITE" id="PS50893">
    <property type="entry name" value="ABC_TRANSPORTER_2"/>
    <property type="match status" value="1"/>
</dbReference>
<gene>
    <name evidence="10" type="ordered locus">Aasi_0351</name>
</gene>
<dbReference type="Pfam" id="PF00005">
    <property type="entry name" value="ABC_tran"/>
    <property type="match status" value="1"/>
</dbReference>
<dbReference type="GO" id="GO:0015421">
    <property type="term" value="F:ABC-type oligopeptide transporter activity"/>
    <property type="evidence" value="ECO:0007669"/>
    <property type="project" value="TreeGrafter"/>
</dbReference>
<dbReference type="InterPro" id="IPR003439">
    <property type="entry name" value="ABC_transporter-like_ATP-bd"/>
</dbReference>
<keyword evidence="5 7" id="KW-1133">Transmembrane helix</keyword>
<dbReference type="AlphaFoldDB" id="B3ERC4"/>
<comment type="subcellular location">
    <subcellularLocation>
        <location evidence="1">Cell membrane</location>
        <topology evidence="1">Multi-pass membrane protein</topology>
    </subcellularLocation>
</comment>
<dbReference type="PROSITE" id="PS50929">
    <property type="entry name" value="ABC_TM1F"/>
    <property type="match status" value="1"/>
</dbReference>
<dbReference type="eggNOG" id="COG1132">
    <property type="taxonomic scope" value="Bacteria"/>
</dbReference>
<feature type="domain" description="ABC transmembrane type-1" evidence="9">
    <location>
        <begin position="78"/>
        <end position="340"/>
    </location>
</feature>
<keyword evidence="2 7" id="KW-0812">Transmembrane</keyword>
<dbReference type="SUPFAM" id="SSF90123">
    <property type="entry name" value="ABC transporter transmembrane region"/>
    <property type="match status" value="1"/>
</dbReference>
<dbReference type="PANTHER" id="PTHR43394">
    <property type="entry name" value="ATP-DEPENDENT PERMEASE MDL1, MITOCHONDRIAL"/>
    <property type="match status" value="1"/>
</dbReference>
<evidence type="ECO:0000313" key="10">
    <source>
        <dbReference type="EMBL" id="ACE05776.1"/>
    </source>
</evidence>
<evidence type="ECO:0008006" key="12">
    <source>
        <dbReference type="Google" id="ProtNLM"/>
    </source>
</evidence>
<dbReference type="InterPro" id="IPR017871">
    <property type="entry name" value="ABC_transporter-like_CS"/>
</dbReference>
<proteinExistence type="predicted"/>
<dbReference type="Proteomes" id="UP000001227">
    <property type="component" value="Chromosome"/>
</dbReference>
<organism evidence="10 11">
    <name type="scientific">Amoebophilus asiaticus (strain 5a2)</name>
    <dbReference type="NCBI Taxonomy" id="452471"/>
    <lineage>
        <taxon>Bacteria</taxon>
        <taxon>Pseudomonadati</taxon>
        <taxon>Bacteroidota</taxon>
        <taxon>Cytophagia</taxon>
        <taxon>Cytophagales</taxon>
        <taxon>Amoebophilaceae</taxon>
        <taxon>Candidatus Amoebophilus</taxon>
    </lineage>
</organism>
<evidence type="ECO:0000256" key="4">
    <source>
        <dbReference type="ARBA" id="ARBA00022840"/>
    </source>
</evidence>
<dbReference type="GO" id="GO:0016887">
    <property type="term" value="F:ATP hydrolysis activity"/>
    <property type="evidence" value="ECO:0007669"/>
    <property type="project" value="InterPro"/>
</dbReference>
<reference evidence="10 11" key="1">
    <citation type="journal article" date="2010" name="J. Bacteriol.">
        <title>The genome of the amoeba symbiont 'Candidatus Amoebophilus asiaticus' reveals common mechanisms for host cell interaction among amoeba-associated bacteria.</title>
        <authorList>
            <person name="Schmitz-Esser S."/>
            <person name="Tischler P."/>
            <person name="Arnold R."/>
            <person name="Montanaro J."/>
            <person name="Wagner M."/>
            <person name="Rattei T."/>
            <person name="Horn M."/>
        </authorList>
    </citation>
    <scope>NUCLEOTIDE SEQUENCE [LARGE SCALE GENOMIC DNA]</scope>
    <source>
        <strain evidence="10 11">5a2</strain>
    </source>
</reference>
<evidence type="ECO:0000256" key="2">
    <source>
        <dbReference type="ARBA" id="ARBA00022692"/>
    </source>
</evidence>
<dbReference type="GO" id="GO:0005524">
    <property type="term" value="F:ATP binding"/>
    <property type="evidence" value="ECO:0007669"/>
    <property type="project" value="UniProtKB-KW"/>
</dbReference>
<dbReference type="SUPFAM" id="SSF52540">
    <property type="entry name" value="P-loop containing nucleoside triphosphate hydrolases"/>
    <property type="match status" value="1"/>
</dbReference>
<feature type="domain" description="ABC transporter" evidence="8">
    <location>
        <begin position="374"/>
        <end position="607"/>
    </location>
</feature>
<dbReference type="Gene3D" id="3.40.50.300">
    <property type="entry name" value="P-loop containing nucleotide triphosphate hydrolases"/>
    <property type="match status" value="1"/>
</dbReference>
<dbReference type="InterPro" id="IPR036640">
    <property type="entry name" value="ABC1_TM_sf"/>
</dbReference>
<feature type="transmembrane region" description="Helical" evidence="7">
    <location>
        <begin position="20"/>
        <end position="43"/>
    </location>
</feature>
<keyword evidence="4" id="KW-0067">ATP-binding</keyword>
<dbReference type="EMBL" id="CP001102">
    <property type="protein sequence ID" value="ACE05776.1"/>
    <property type="molecule type" value="Genomic_DNA"/>
</dbReference>
<feature type="transmembrane region" description="Helical" evidence="7">
    <location>
        <begin position="195"/>
        <end position="214"/>
    </location>
</feature>
<dbReference type="STRING" id="452471.Aasi_0351"/>
<dbReference type="Gene3D" id="1.20.1560.10">
    <property type="entry name" value="ABC transporter type 1, transmembrane domain"/>
    <property type="match status" value="1"/>
</dbReference>
<feature type="transmembrane region" description="Helical" evidence="7">
    <location>
        <begin position="91"/>
        <end position="113"/>
    </location>
</feature>
<evidence type="ECO:0000256" key="1">
    <source>
        <dbReference type="ARBA" id="ARBA00004651"/>
    </source>
</evidence>
<dbReference type="OrthoDB" id="843962at2"/>
<dbReference type="RefSeq" id="WP_012472538.1">
    <property type="nucleotide sequence ID" value="NC_010830.1"/>
</dbReference>
<keyword evidence="3" id="KW-0547">Nucleotide-binding</keyword>
<dbReference type="InterPro" id="IPR011527">
    <property type="entry name" value="ABC1_TM_dom"/>
</dbReference>